<evidence type="ECO:0000313" key="1">
    <source>
        <dbReference type="EMBL" id="KAJ7339972.1"/>
    </source>
</evidence>
<keyword evidence="2" id="KW-1185">Reference proteome</keyword>
<comment type="caution">
    <text evidence="1">The sequence shown here is derived from an EMBL/GenBank/DDBJ whole genome shotgun (WGS) entry which is preliminary data.</text>
</comment>
<accession>A0AAD6ZUF1</accession>
<dbReference type="AlphaFoldDB" id="A0AAD6ZUF1"/>
<organism evidence="1 2">
    <name type="scientific">Mycena albidolilacea</name>
    <dbReference type="NCBI Taxonomy" id="1033008"/>
    <lineage>
        <taxon>Eukaryota</taxon>
        <taxon>Fungi</taxon>
        <taxon>Dikarya</taxon>
        <taxon>Basidiomycota</taxon>
        <taxon>Agaricomycotina</taxon>
        <taxon>Agaricomycetes</taxon>
        <taxon>Agaricomycetidae</taxon>
        <taxon>Agaricales</taxon>
        <taxon>Marasmiineae</taxon>
        <taxon>Mycenaceae</taxon>
        <taxon>Mycena</taxon>
    </lineage>
</organism>
<dbReference type="Proteomes" id="UP001218218">
    <property type="component" value="Unassembled WGS sequence"/>
</dbReference>
<proteinExistence type="predicted"/>
<reference evidence="1" key="1">
    <citation type="submission" date="2023-03" db="EMBL/GenBank/DDBJ databases">
        <title>Massive genome expansion in bonnet fungi (Mycena s.s.) driven by repeated elements and novel gene families across ecological guilds.</title>
        <authorList>
            <consortium name="Lawrence Berkeley National Laboratory"/>
            <person name="Harder C.B."/>
            <person name="Miyauchi S."/>
            <person name="Viragh M."/>
            <person name="Kuo A."/>
            <person name="Thoen E."/>
            <person name="Andreopoulos B."/>
            <person name="Lu D."/>
            <person name="Skrede I."/>
            <person name="Drula E."/>
            <person name="Henrissat B."/>
            <person name="Morin E."/>
            <person name="Kohler A."/>
            <person name="Barry K."/>
            <person name="LaButti K."/>
            <person name="Morin E."/>
            <person name="Salamov A."/>
            <person name="Lipzen A."/>
            <person name="Mereny Z."/>
            <person name="Hegedus B."/>
            <person name="Baldrian P."/>
            <person name="Stursova M."/>
            <person name="Weitz H."/>
            <person name="Taylor A."/>
            <person name="Grigoriev I.V."/>
            <person name="Nagy L.G."/>
            <person name="Martin F."/>
            <person name="Kauserud H."/>
        </authorList>
    </citation>
    <scope>NUCLEOTIDE SEQUENCE</scope>
    <source>
        <strain evidence="1">CBHHK002</strain>
    </source>
</reference>
<evidence type="ECO:0000313" key="2">
    <source>
        <dbReference type="Proteomes" id="UP001218218"/>
    </source>
</evidence>
<gene>
    <name evidence="1" type="ORF">DFH08DRAFT_248482</name>
</gene>
<protein>
    <submittedName>
        <fullName evidence="1">Uncharacterized protein</fullName>
    </submittedName>
</protein>
<dbReference type="EMBL" id="JARIHO010000027">
    <property type="protein sequence ID" value="KAJ7339972.1"/>
    <property type="molecule type" value="Genomic_DNA"/>
</dbReference>
<sequence length="337" mass="37452">MWSWERPGHEVFMAKFDFHGSTGAVVAFVFSDPQFLCHLLILKLNLTTGNSRELLALETGTLSPSGLRICGDYFACHVVNQYSVLLIDWRAGQFILFGAFYAQSWLTLCLGGHLILAYNAANIPPHVRLYPFSLFDGLWRPMSGLDLDSRINATEIHPSISLELPSNAPSGESNHSHITVTLLESPMHADTYELIAEVVDFVVLPSAGTPFRRRFTRLLSLFWRSNAPRSPTTPTILRVTWSRHLLTLPKSPSTPPRFTCKYFSRHSALFSSTSGVGYGLRYAGAKVLVERLGSGEGTEPLELSISDGNNRLPRVVLTHSGAILAIYSSKVVVYHYQ</sequence>
<name>A0AAD6ZUF1_9AGAR</name>